<dbReference type="InterPro" id="IPR003331">
    <property type="entry name" value="UDP_GlcNAc_Epimerase_2_dom"/>
</dbReference>
<protein>
    <submittedName>
        <fullName evidence="2">UDP-N-acetylglucosamine 2-epimerase</fullName>
    </submittedName>
</protein>
<reference evidence="2 3" key="1">
    <citation type="submission" date="2015-08" db="EMBL/GenBank/DDBJ databases">
        <title>Genomes of Paenibacillus riograndensis.</title>
        <authorList>
            <person name="Sant'Anna F.H."/>
            <person name="Souza R."/>
            <person name="Ambrosini A."/>
            <person name="Bach E."/>
            <person name="Fernandes G."/>
            <person name="Balsanelli E."/>
            <person name="Baura V.A."/>
            <person name="Pedrosa F.O."/>
            <person name="Souza E.M."/>
            <person name="Passaglia L."/>
        </authorList>
    </citation>
    <scope>NUCLEOTIDE SEQUENCE [LARGE SCALE GENOMIC DNA]</scope>
    <source>
        <strain evidence="2 3">CAS34</strain>
    </source>
</reference>
<dbReference type="RefSeq" id="WP_060862160.1">
    <property type="nucleotide sequence ID" value="NZ_LIRB01000141.1"/>
</dbReference>
<sequence>MNRTICVVTGSRSEYGLLLPLMKRILEDNDLCLQIIATGMHLSNEFGLTYREIENDGFFINEKIETLLAADTPTGIIKSMGLGLIGFADAFNRLKPDILVVLGDRYEIMVAVQAAMIYSIPIAHIHGGEITEGAIDDSIRHAISKMSHLHFVSTSAYRDRVIQLGEQPERVFNVGAIGVDNIIELELLDRQKFEESIQFTLGEQNFLITYHPVTLSDSNSDMLITELLAALDCFPEARIVFTKPNSDADGRIISQKIDEYVQRNTERAISFTSLGQLRYLSALQHMDVIIGNSSSGIIEVPLFNKPTVNIGSRQTGRIKGPSVIDCGESRKDIAEAIVQAISGSFREGNTKANLSLYGNGNTSARIKDVLKCVNVKGIVRKKFHDIHPNRGEE</sequence>
<dbReference type="InterPro" id="IPR029767">
    <property type="entry name" value="WecB-like"/>
</dbReference>
<keyword evidence="3" id="KW-1185">Reference proteome</keyword>
<dbReference type="SUPFAM" id="SSF53756">
    <property type="entry name" value="UDP-Glycosyltransferase/glycogen phosphorylase"/>
    <property type="match status" value="1"/>
</dbReference>
<evidence type="ECO:0000313" key="3">
    <source>
        <dbReference type="Proteomes" id="UP000070475"/>
    </source>
</evidence>
<dbReference type="PANTHER" id="PTHR43174:SF3">
    <property type="entry name" value="UDP-N-ACETYLGLUCOSAMINE 2-EPIMERASE"/>
    <property type="match status" value="1"/>
</dbReference>
<dbReference type="Pfam" id="PF02350">
    <property type="entry name" value="Epimerase_2"/>
    <property type="match status" value="1"/>
</dbReference>
<accession>A0A132TR47</accession>
<dbReference type="PANTHER" id="PTHR43174">
    <property type="entry name" value="UDP-N-ACETYLGLUCOSAMINE 2-EPIMERASE"/>
    <property type="match status" value="1"/>
</dbReference>
<organism evidence="2 3">
    <name type="scientific">Paenibacillus riograndensis</name>
    <dbReference type="NCBI Taxonomy" id="483937"/>
    <lineage>
        <taxon>Bacteria</taxon>
        <taxon>Bacillati</taxon>
        <taxon>Bacillota</taxon>
        <taxon>Bacilli</taxon>
        <taxon>Bacillales</taxon>
        <taxon>Paenibacillaceae</taxon>
        <taxon>Paenibacillus</taxon>
        <taxon>Paenibacillus sonchi group</taxon>
    </lineage>
</organism>
<dbReference type="EMBL" id="LIRB01000141">
    <property type="protein sequence ID" value="KWX73799.1"/>
    <property type="molecule type" value="Genomic_DNA"/>
</dbReference>
<evidence type="ECO:0000313" key="2">
    <source>
        <dbReference type="EMBL" id="KWX73799.1"/>
    </source>
</evidence>
<dbReference type="CDD" id="cd03786">
    <property type="entry name" value="GTB_UDP-GlcNAc_2-Epimerase"/>
    <property type="match status" value="1"/>
</dbReference>
<name>A0A132TR47_9BACL</name>
<proteinExistence type="predicted"/>
<dbReference type="Proteomes" id="UP000070475">
    <property type="component" value="Unassembled WGS sequence"/>
</dbReference>
<dbReference type="OrthoDB" id="9803238at2"/>
<dbReference type="NCBIfam" id="TIGR03568">
    <property type="entry name" value="NeuC_NnaA"/>
    <property type="match status" value="1"/>
</dbReference>
<dbReference type="Gene3D" id="3.40.50.2000">
    <property type="entry name" value="Glycogen Phosphorylase B"/>
    <property type="match status" value="2"/>
</dbReference>
<dbReference type="AlphaFoldDB" id="A0A132TR47"/>
<dbReference type="InterPro" id="IPR020004">
    <property type="entry name" value="UDP-GlcNAc_Epase"/>
</dbReference>
<comment type="caution">
    <text evidence="2">The sequence shown here is derived from an EMBL/GenBank/DDBJ whole genome shotgun (WGS) entry which is preliminary data.</text>
</comment>
<dbReference type="GO" id="GO:0006047">
    <property type="term" value="P:UDP-N-acetylglucosamine metabolic process"/>
    <property type="evidence" value="ECO:0007669"/>
    <property type="project" value="InterPro"/>
</dbReference>
<gene>
    <name evidence="2" type="ORF">AMQ84_22380</name>
</gene>
<feature type="domain" description="UDP-N-acetylglucosamine 2-epimerase" evidence="1">
    <location>
        <begin position="25"/>
        <end position="371"/>
    </location>
</feature>
<dbReference type="PATRIC" id="fig|483937.3.peg.6980"/>
<dbReference type="GO" id="GO:0004553">
    <property type="term" value="F:hydrolase activity, hydrolyzing O-glycosyl compounds"/>
    <property type="evidence" value="ECO:0007669"/>
    <property type="project" value="InterPro"/>
</dbReference>
<evidence type="ECO:0000259" key="1">
    <source>
        <dbReference type="Pfam" id="PF02350"/>
    </source>
</evidence>